<dbReference type="GO" id="GO:0005737">
    <property type="term" value="C:cytoplasm"/>
    <property type="evidence" value="ECO:0007669"/>
    <property type="project" value="UniProtKB-ARBA"/>
</dbReference>
<evidence type="ECO:0000259" key="3">
    <source>
        <dbReference type="PROSITE" id="PS51114"/>
    </source>
</evidence>
<dbReference type="Ensembl" id="ENSONIT00000053440.1">
    <property type="protein sequence ID" value="ENSONIP00000044346.1"/>
    <property type="gene ID" value="ENSONIG00000016911.2"/>
</dbReference>
<dbReference type="InParanoid" id="A0A669CBS7"/>
<feature type="domain" description="F-box" evidence="2">
    <location>
        <begin position="39"/>
        <end position="86"/>
    </location>
</feature>
<dbReference type="PROSITE" id="PS50181">
    <property type="entry name" value="FBOX"/>
    <property type="match status" value="1"/>
</dbReference>
<reference evidence="4" key="3">
    <citation type="submission" date="2025-09" db="UniProtKB">
        <authorList>
            <consortium name="Ensembl"/>
        </authorList>
    </citation>
    <scope>IDENTIFICATION</scope>
</reference>
<organism evidence="4 5">
    <name type="scientific">Oreochromis niloticus</name>
    <name type="common">Nile tilapia</name>
    <name type="synonym">Tilapia nilotica</name>
    <dbReference type="NCBI Taxonomy" id="8128"/>
    <lineage>
        <taxon>Eukaryota</taxon>
        <taxon>Metazoa</taxon>
        <taxon>Chordata</taxon>
        <taxon>Craniata</taxon>
        <taxon>Vertebrata</taxon>
        <taxon>Euteleostomi</taxon>
        <taxon>Actinopterygii</taxon>
        <taxon>Neopterygii</taxon>
        <taxon>Teleostei</taxon>
        <taxon>Neoteleostei</taxon>
        <taxon>Acanthomorphata</taxon>
        <taxon>Ovalentaria</taxon>
        <taxon>Cichlomorphae</taxon>
        <taxon>Cichliformes</taxon>
        <taxon>Cichlidae</taxon>
        <taxon>African cichlids</taxon>
        <taxon>Pseudocrenilabrinae</taxon>
        <taxon>Oreochromini</taxon>
        <taxon>Oreochromis</taxon>
    </lineage>
</organism>
<keyword evidence="1" id="KW-0833">Ubl conjugation pathway</keyword>
<reference evidence="5" key="1">
    <citation type="submission" date="2012-01" db="EMBL/GenBank/DDBJ databases">
        <title>The Genome Sequence of Oreochromis niloticus (Nile Tilapia).</title>
        <authorList>
            <consortium name="Broad Institute Genome Assembly Team"/>
            <consortium name="Broad Institute Sequencing Platform"/>
            <person name="Di Palma F."/>
            <person name="Johnson J."/>
            <person name="Lander E.S."/>
            <person name="Lindblad-Toh K."/>
        </authorList>
    </citation>
    <scope>NUCLEOTIDE SEQUENCE [LARGE SCALE GENOMIC DNA]</scope>
</reference>
<evidence type="ECO:0000259" key="2">
    <source>
        <dbReference type="PROSITE" id="PS50181"/>
    </source>
</evidence>
<dbReference type="SUPFAM" id="SSF81383">
    <property type="entry name" value="F-box domain"/>
    <property type="match status" value="1"/>
</dbReference>
<dbReference type="Pfam" id="PF12937">
    <property type="entry name" value="F-box-like"/>
    <property type="match status" value="1"/>
</dbReference>
<accession>A0A669CBS7</accession>
<keyword evidence="5" id="KW-1185">Reference proteome</keyword>
<dbReference type="Proteomes" id="UP000005207">
    <property type="component" value="Linkage group LG20"/>
</dbReference>
<dbReference type="FunCoup" id="A0A669CBS7">
    <property type="interactions" value="421"/>
</dbReference>
<gene>
    <name evidence="4" type="primary">LOC109196254</name>
</gene>
<evidence type="ECO:0000313" key="4">
    <source>
        <dbReference type="Ensembl" id="ENSONIP00000044346.1"/>
    </source>
</evidence>
<dbReference type="SMART" id="SM00256">
    <property type="entry name" value="FBOX"/>
    <property type="match status" value="1"/>
</dbReference>
<dbReference type="PANTHER" id="PTHR12125:SF12">
    <property type="entry name" value="F-BOX ONLY PROTEIN 6"/>
    <property type="match status" value="1"/>
</dbReference>
<dbReference type="GO" id="GO:0019005">
    <property type="term" value="C:SCF ubiquitin ligase complex"/>
    <property type="evidence" value="ECO:0007669"/>
    <property type="project" value="TreeGrafter"/>
</dbReference>
<protein>
    <submittedName>
        <fullName evidence="4">F-box protein 44, tandem duplicate 3</fullName>
    </submittedName>
</protein>
<reference evidence="4" key="2">
    <citation type="submission" date="2025-08" db="UniProtKB">
        <authorList>
            <consortium name="Ensembl"/>
        </authorList>
    </citation>
    <scope>IDENTIFICATION</scope>
</reference>
<proteinExistence type="predicted"/>
<name>A0A669CBS7_ORENI</name>
<evidence type="ECO:0000313" key="5">
    <source>
        <dbReference type="Proteomes" id="UP000005207"/>
    </source>
</evidence>
<dbReference type="SMART" id="SM01198">
    <property type="entry name" value="FBA"/>
    <property type="match status" value="1"/>
</dbReference>
<dbReference type="GO" id="GO:0036503">
    <property type="term" value="P:ERAD pathway"/>
    <property type="evidence" value="ECO:0007669"/>
    <property type="project" value="TreeGrafter"/>
</dbReference>
<dbReference type="PROSITE" id="PS51114">
    <property type="entry name" value="FBA"/>
    <property type="match status" value="1"/>
</dbReference>
<dbReference type="Pfam" id="PF04300">
    <property type="entry name" value="FBA"/>
    <property type="match status" value="1"/>
</dbReference>
<dbReference type="Gene3D" id="2.60.120.260">
    <property type="entry name" value="Galactose-binding domain-like"/>
    <property type="match status" value="1"/>
</dbReference>
<dbReference type="InterPro" id="IPR036047">
    <property type="entry name" value="F-box-like_dom_sf"/>
</dbReference>
<dbReference type="InterPro" id="IPR008979">
    <property type="entry name" value="Galactose-bd-like_sf"/>
</dbReference>
<dbReference type="SUPFAM" id="SSF49785">
    <property type="entry name" value="Galactose-binding domain-like"/>
    <property type="match status" value="1"/>
</dbReference>
<dbReference type="GeneTree" id="ENSGT00940000159408"/>
<evidence type="ECO:0000256" key="1">
    <source>
        <dbReference type="ARBA" id="ARBA00022786"/>
    </source>
</evidence>
<dbReference type="PANTHER" id="PTHR12125">
    <property type="entry name" value="F-BOX ONLY PROTEIN 6-LIKE PROTEIN"/>
    <property type="match status" value="1"/>
</dbReference>
<dbReference type="InterPro" id="IPR001810">
    <property type="entry name" value="F-box_dom"/>
</dbReference>
<sequence length="298" mass="34177">MAYFFLGLVVEDMRSTMDESHSSSDPDQSAPKKSSAAATASASSLKADVLEEIFLNVPVCQVICVCQLVCHQWKEVTDSESLWRKMCRREGYPICSFSKKQDWKLFYFLSKQKRNLFKNPNGEEGLNGWKILRNGGDQWVAGGIRRPHPGEAVKTNFATSFEMCTKSQLIELEKEGYSPSLMDYAQPDIKISDWFLARSDCGSRYDIWVELLNEKKELVQIFSPETVYCREGCEEWNQITHVFHKYGPGVRYIRFTHGGKDFKWWKGHYGIHITGSSVEVLPTWRHRLLGCPMSVTAC</sequence>
<dbReference type="InterPro" id="IPR039752">
    <property type="entry name" value="F-box_only"/>
</dbReference>
<dbReference type="GO" id="GO:0006516">
    <property type="term" value="P:glycoprotein catabolic process"/>
    <property type="evidence" value="ECO:0007669"/>
    <property type="project" value="TreeGrafter"/>
</dbReference>
<feature type="domain" description="FBA" evidence="3">
    <location>
        <begin position="106"/>
        <end position="282"/>
    </location>
</feature>
<dbReference type="FunFam" id="2.60.120.260:FF:000012">
    <property type="entry name" value="F-box only protein 2"/>
    <property type="match status" value="1"/>
</dbReference>
<dbReference type="FunFam" id="1.20.1280.50:FF:000002">
    <property type="entry name" value="F-box only protein 44"/>
    <property type="match status" value="1"/>
</dbReference>
<dbReference type="GO" id="GO:0061630">
    <property type="term" value="F:ubiquitin protein ligase activity"/>
    <property type="evidence" value="ECO:0007669"/>
    <property type="project" value="TreeGrafter"/>
</dbReference>
<dbReference type="GO" id="GO:0031146">
    <property type="term" value="P:SCF-dependent proteasomal ubiquitin-dependent protein catabolic process"/>
    <property type="evidence" value="ECO:0007669"/>
    <property type="project" value="TreeGrafter"/>
</dbReference>
<dbReference type="Gene3D" id="1.20.1280.50">
    <property type="match status" value="1"/>
</dbReference>
<dbReference type="AlphaFoldDB" id="A0A669CBS7"/>
<dbReference type="InterPro" id="IPR007397">
    <property type="entry name" value="F-box-assoc_dom"/>
</dbReference>